<reference evidence="2" key="1">
    <citation type="submission" date="2024-06" db="EMBL/GenBank/DDBJ databases">
        <title>Caulobacter inopinatus, sp. nov.</title>
        <authorList>
            <person name="Donachie S.P."/>
        </authorList>
    </citation>
    <scope>NUCLEOTIDE SEQUENCE</scope>
    <source>
        <strain evidence="2">73W</strain>
    </source>
</reference>
<feature type="domain" description="Carrier" evidence="1">
    <location>
        <begin position="3"/>
        <end position="80"/>
    </location>
</feature>
<gene>
    <name evidence="2" type="ORF">ABOZ73_13710</name>
</gene>
<dbReference type="Pfam" id="PF00550">
    <property type="entry name" value="PP-binding"/>
    <property type="match status" value="1"/>
</dbReference>
<proteinExistence type="predicted"/>
<dbReference type="PROSITE" id="PS50075">
    <property type="entry name" value="CARRIER"/>
    <property type="match status" value="1"/>
</dbReference>
<dbReference type="RefSeq" id="WP_369062550.1">
    <property type="nucleotide sequence ID" value="NZ_CP158375.1"/>
</dbReference>
<name>A0AB39KYI1_9CAUL</name>
<dbReference type="EMBL" id="CP158375">
    <property type="protein sequence ID" value="XDO98677.1"/>
    <property type="molecule type" value="Genomic_DNA"/>
</dbReference>
<dbReference type="InterPro" id="IPR009081">
    <property type="entry name" value="PP-bd_ACP"/>
</dbReference>
<organism evidence="2">
    <name type="scientific">Caulobacter sp. 73W</name>
    <dbReference type="NCBI Taxonomy" id="3161137"/>
    <lineage>
        <taxon>Bacteria</taxon>
        <taxon>Pseudomonadati</taxon>
        <taxon>Pseudomonadota</taxon>
        <taxon>Alphaproteobacteria</taxon>
        <taxon>Caulobacterales</taxon>
        <taxon>Caulobacteraceae</taxon>
        <taxon>Caulobacter</taxon>
    </lineage>
</organism>
<evidence type="ECO:0000313" key="2">
    <source>
        <dbReference type="EMBL" id="XDO98677.1"/>
    </source>
</evidence>
<sequence>METVTDLTLREIGRAAETVLGRSVEVSEDTDIMRDLEVDSLALMNIVMELEDSFDLSIPLDRLADVQTAGQLAGLIKDLKKRN</sequence>
<dbReference type="AlphaFoldDB" id="A0AB39KYI1"/>
<evidence type="ECO:0000259" key="1">
    <source>
        <dbReference type="PROSITE" id="PS50075"/>
    </source>
</evidence>
<protein>
    <submittedName>
        <fullName evidence="2">Acyl carrier protein</fullName>
    </submittedName>
</protein>
<dbReference type="InterPro" id="IPR036736">
    <property type="entry name" value="ACP-like_sf"/>
</dbReference>
<dbReference type="SUPFAM" id="SSF47336">
    <property type="entry name" value="ACP-like"/>
    <property type="match status" value="1"/>
</dbReference>
<accession>A0AB39KYI1</accession>
<dbReference type="Gene3D" id="1.10.1200.10">
    <property type="entry name" value="ACP-like"/>
    <property type="match status" value="1"/>
</dbReference>